<dbReference type="PANTHER" id="PTHR39168:SF1">
    <property type="entry name" value="TRANSCRIPTIONAL REGULATORY PROTEIN"/>
    <property type="match status" value="1"/>
</dbReference>
<dbReference type="GO" id="GO:0003677">
    <property type="term" value="F:DNA binding"/>
    <property type="evidence" value="ECO:0007669"/>
    <property type="project" value="TreeGrafter"/>
</dbReference>
<dbReference type="Pfam" id="PF12840">
    <property type="entry name" value="HTH_20"/>
    <property type="match status" value="1"/>
</dbReference>
<dbReference type="CDD" id="cd00090">
    <property type="entry name" value="HTH_ARSR"/>
    <property type="match status" value="1"/>
</dbReference>
<evidence type="ECO:0000313" key="3">
    <source>
        <dbReference type="Proteomes" id="UP000194761"/>
    </source>
</evidence>
<dbReference type="GO" id="GO:0032791">
    <property type="term" value="F:lead ion binding"/>
    <property type="evidence" value="ECO:0007669"/>
    <property type="project" value="TreeGrafter"/>
</dbReference>
<keyword evidence="3" id="KW-1185">Reference proteome</keyword>
<dbReference type="PROSITE" id="PS50987">
    <property type="entry name" value="HTH_ARSR_2"/>
    <property type="match status" value="1"/>
</dbReference>
<dbReference type="GO" id="GO:0010288">
    <property type="term" value="P:response to lead ion"/>
    <property type="evidence" value="ECO:0007669"/>
    <property type="project" value="TreeGrafter"/>
</dbReference>
<dbReference type="PANTHER" id="PTHR39168">
    <property type="entry name" value="TRANSCRIPTIONAL REGULATOR-RELATED"/>
    <property type="match status" value="1"/>
</dbReference>
<dbReference type="GO" id="GO:0046686">
    <property type="term" value="P:response to cadmium ion"/>
    <property type="evidence" value="ECO:0007669"/>
    <property type="project" value="TreeGrafter"/>
</dbReference>
<dbReference type="InterPro" id="IPR036388">
    <property type="entry name" value="WH-like_DNA-bd_sf"/>
</dbReference>
<accession>A0A243RK61</accession>
<dbReference type="Proteomes" id="UP000194761">
    <property type="component" value="Unassembled WGS sequence"/>
</dbReference>
<protein>
    <submittedName>
        <fullName evidence="2">Transcriptional regulator</fullName>
    </submittedName>
</protein>
<evidence type="ECO:0000313" key="2">
    <source>
        <dbReference type="EMBL" id="OUC95265.1"/>
    </source>
</evidence>
<reference evidence="2 3" key="1">
    <citation type="submission" date="2017-05" db="EMBL/GenBank/DDBJ databases">
        <title>Biotechnological potential of actinobacteria isolated from South African environments.</title>
        <authorList>
            <person name="Le Roes-Hill M."/>
            <person name="Prins A."/>
            <person name="Durrell K.A."/>
        </authorList>
    </citation>
    <scope>NUCLEOTIDE SEQUENCE [LARGE SCALE GENOMIC DNA]</scope>
    <source>
        <strain evidence="2">M26</strain>
    </source>
</reference>
<dbReference type="SMART" id="SM00418">
    <property type="entry name" value="HTH_ARSR"/>
    <property type="match status" value="1"/>
</dbReference>
<dbReference type="Gene3D" id="1.10.10.10">
    <property type="entry name" value="Winged helix-like DNA-binding domain superfamily/Winged helix DNA-binding domain"/>
    <property type="match status" value="1"/>
</dbReference>
<dbReference type="GO" id="GO:0097063">
    <property type="term" value="F:cadmium ion sensor activity"/>
    <property type="evidence" value="ECO:0007669"/>
    <property type="project" value="TreeGrafter"/>
</dbReference>
<dbReference type="InterPro" id="IPR052543">
    <property type="entry name" value="HTH_Metal-responsive_Reg"/>
</dbReference>
<comment type="caution">
    <text evidence="2">The sequence shown here is derived from an EMBL/GenBank/DDBJ whole genome shotgun (WGS) entry which is preliminary data.</text>
</comment>
<dbReference type="SUPFAM" id="SSF46785">
    <property type="entry name" value="Winged helix' DNA-binding domain"/>
    <property type="match status" value="1"/>
</dbReference>
<name>A0A243RK61_9ACTN</name>
<proteinExistence type="predicted"/>
<sequence length="253" mass="26115">MTSTTPISLATLAGLLADATRARFCLALLDGRAWTAGELARHAGVAASTASEHLSHLVRGGLLAEERQGRHRYVRLAGPQVAQLIEDMTAHAERAGAAAGPPTLRAASAARAMAAARTCYDHLAGRLGVAITDALTTRGLLRQDAGFALSDDGLAWFAAELGAVLPASGGRRPLARPCLDWTERRHHLAGTAGAVLCATALERRWVSRIGSGRALRLTGTGRQALSALLGLRDPTGDLADGIAGELRASAAGG</sequence>
<gene>
    <name evidence="2" type="ORF">CA984_19415</name>
</gene>
<dbReference type="EMBL" id="NGFP01000085">
    <property type="protein sequence ID" value="OUC95265.1"/>
    <property type="molecule type" value="Genomic_DNA"/>
</dbReference>
<dbReference type="InterPro" id="IPR036390">
    <property type="entry name" value="WH_DNA-bd_sf"/>
</dbReference>
<organism evidence="2 3">
    <name type="scientific">Streptosporangium minutum</name>
    <dbReference type="NCBI Taxonomy" id="569862"/>
    <lineage>
        <taxon>Bacteria</taxon>
        <taxon>Bacillati</taxon>
        <taxon>Actinomycetota</taxon>
        <taxon>Actinomycetes</taxon>
        <taxon>Streptosporangiales</taxon>
        <taxon>Streptosporangiaceae</taxon>
        <taxon>Streptosporangium</taxon>
    </lineage>
</organism>
<dbReference type="RefSeq" id="WP_086574394.1">
    <property type="nucleotide sequence ID" value="NZ_NGFP01000085.1"/>
</dbReference>
<dbReference type="InterPro" id="IPR001845">
    <property type="entry name" value="HTH_ArsR_DNA-bd_dom"/>
</dbReference>
<evidence type="ECO:0000259" key="1">
    <source>
        <dbReference type="PROSITE" id="PS50987"/>
    </source>
</evidence>
<dbReference type="InterPro" id="IPR011991">
    <property type="entry name" value="ArsR-like_HTH"/>
</dbReference>
<dbReference type="GO" id="GO:0003700">
    <property type="term" value="F:DNA-binding transcription factor activity"/>
    <property type="evidence" value="ECO:0007669"/>
    <property type="project" value="InterPro"/>
</dbReference>
<dbReference type="AlphaFoldDB" id="A0A243RK61"/>
<feature type="domain" description="HTH arsR-type" evidence="1">
    <location>
        <begin position="1"/>
        <end position="96"/>
    </location>
</feature>